<dbReference type="InterPro" id="IPR022813">
    <property type="entry name" value="SecD/SecF_arch_bac"/>
</dbReference>
<protein>
    <recommendedName>
        <fullName evidence="9">Protein translocase subunit SecD</fullName>
    </recommendedName>
</protein>
<dbReference type="PANTHER" id="PTHR30081">
    <property type="entry name" value="PROTEIN-EXPORT MEMBRANE PROTEIN SEC"/>
    <property type="match status" value="1"/>
</dbReference>
<accession>A0ABN4CEY0</accession>
<dbReference type="InterPro" id="IPR055344">
    <property type="entry name" value="SecD_SecF_C_bact"/>
</dbReference>
<evidence type="ECO:0000256" key="1">
    <source>
        <dbReference type="ARBA" id="ARBA00004651"/>
    </source>
</evidence>
<dbReference type="Gene3D" id="3.30.70.3220">
    <property type="match status" value="1"/>
</dbReference>
<feature type="transmembrane region" description="Helical" evidence="9">
    <location>
        <begin position="441"/>
        <end position="463"/>
    </location>
</feature>
<feature type="domain" description="Protein export membrane protein SecD/SecF C-terminal" evidence="11">
    <location>
        <begin position="400"/>
        <end position="568"/>
    </location>
</feature>
<keyword evidence="6 9" id="KW-1133">Transmembrane helix</keyword>
<dbReference type="Pfam" id="PF22599">
    <property type="entry name" value="SecDF_P1_head"/>
    <property type="match status" value="1"/>
</dbReference>
<dbReference type="InterPro" id="IPR005791">
    <property type="entry name" value="SecD"/>
</dbReference>
<dbReference type="NCBIfam" id="TIGR00916">
    <property type="entry name" value="2A0604s01"/>
    <property type="match status" value="1"/>
</dbReference>
<dbReference type="NCBIfam" id="TIGR01129">
    <property type="entry name" value="secD"/>
    <property type="match status" value="1"/>
</dbReference>
<dbReference type="Gene3D" id="1.20.1640.10">
    <property type="entry name" value="Multidrug efflux transporter AcrB transmembrane domain"/>
    <property type="match status" value="1"/>
</dbReference>
<keyword evidence="7 9" id="KW-0811">Translocation</keyword>
<feature type="region of interest" description="Disordered" evidence="10">
    <location>
        <begin position="173"/>
        <end position="203"/>
    </location>
</feature>
<evidence type="ECO:0000256" key="8">
    <source>
        <dbReference type="ARBA" id="ARBA00023136"/>
    </source>
</evidence>
<keyword evidence="8 9" id="KW-0472">Membrane</keyword>
<feature type="transmembrane region" description="Helical" evidence="9">
    <location>
        <begin position="518"/>
        <end position="536"/>
    </location>
</feature>
<proteinExistence type="inferred from homology"/>
<dbReference type="EMBL" id="CP004350">
    <property type="protein sequence ID" value="AHI19927.1"/>
    <property type="molecule type" value="Genomic_DNA"/>
</dbReference>
<organism evidence="13 14">
    <name type="scientific">Corynebacterium casei LMG S-19264</name>
    <dbReference type="NCBI Taxonomy" id="1285583"/>
    <lineage>
        <taxon>Bacteria</taxon>
        <taxon>Bacillati</taxon>
        <taxon>Actinomycetota</taxon>
        <taxon>Actinomycetes</taxon>
        <taxon>Mycobacteriales</taxon>
        <taxon>Corynebacteriaceae</taxon>
        <taxon>Corynebacterium</taxon>
    </lineage>
</organism>
<keyword evidence="14" id="KW-1185">Reference proteome</keyword>
<dbReference type="InterPro" id="IPR048634">
    <property type="entry name" value="SecD_SecF_C"/>
</dbReference>
<evidence type="ECO:0000259" key="11">
    <source>
        <dbReference type="Pfam" id="PF02355"/>
    </source>
</evidence>
<dbReference type="Gene3D" id="3.30.1360.200">
    <property type="match status" value="1"/>
</dbReference>
<evidence type="ECO:0000313" key="13">
    <source>
        <dbReference type="EMBL" id="AHI19927.1"/>
    </source>
</evidence>
<feature type="transmembrane region" description="Helical" evidence="9">
    <location>
        <begin position="20"/>
        <end position="39"/>
    </location>
</feature>
<keyword evidence="4 9" id="KW-0812">Transmembrane</keyword>
<feature type="compositionally biased region" description="Acidic residues" evidence="10">
    <location>
        <begin position="175"/>
        <end position="188"/>
    </location>
</feature>
<evidence type="ECO:0000256" key="2">
    <source>
        <dbReference type="ARBA" id="ARBA00022448"/>
    </source>
</evidence>
<feature type="domain" description="SecDF P1 head subdomain" evidence="12">
    <location>
        <begin position="286"/>
        <end position="386"/>
    </location>
</feature>
<feature type="transmembrane region" description="Helical" evidence="9">
    <location>
        <begin position="411"/>
        <end position="434"/>
    </location>
</feature>
<evidence type="ECO:0000256" key="6">
    <source>
        <dbReference type="ARBA" id="ARBA00022989"/>
    </source>
</evidence>
<keyword evidence="2 9" id="KW-0813">Transport</keyword>
<feature type="compositionally biased region" description="Low complexity" evidence="10">
    <location>
        <begin position="606"/>
        <end position="615"/>
    </location>
</feature>
<feature type="transmembrane region" description="Helical" evidence="9">
    <location>
        <begin position="542"/>
        <end position="563"/>
    </location>
</feature>
<reference evidence="14" key="1">
    <citation type="submission" date="2013-02" db="EMBL/GenBank/DDBJ databases">
        <title>The complete genome sequence of Corynebacterium casei LMG S-19264 (=DSM 44701).</title>
        <authorList>
            <person name="Ruckert C."/>
            <person name="Albersmeier A."/>
            <person name="Kalinowski J."/>
        </authorList>
    </citation>
    <scope>NUCLEOTIDE SEQUENCE [LARGE SCALE GENOMIC DNA]</scope>
    <source>
        <strain evidence="14">LMG S-19264</strain>
    </source>
</reference>
<evidence type="ECO:0000256" key="4">
    <source>
        <dbReference type="ARBA" id="ARBA00022692"/>
    </source>
</evidence>
<keyword evidence="5 9" id="KW-0653">Protein transport</keyword>
<evidence type="ECO:0000256" key="5">
    <source>
        <dbReference type="ARBA" id="ARBA00022927"/>
    </source>
</evidence>
<name>A0ABN4CEY0_9CORY</name>
<sequence>MSAPNRGAISNSSRTWPKRALALFGLIVVLLYALVLFTGDRSLSPKLGIDLQGGTRVTLVPQGEEPTQDQLAQARVILEQRVNGMGVSGAEVVTNGNTLVITVPGEDTTQAQAVGATSQLLFRPVADQPMPDPAALGETIEEMANRWVEYDVISGEGANEILGQVHDAINPTTAEEGEEEADAADEGSDAPTVTAEPLPEPENSIEAADRRDEMADMLLQDRQSEDPTVQAAALSLMQCDATTDPLAGADDPALPFVTCDYANQAPYLLQPAPLLTGIEDPEGTRLTGNEIDTNSPINGGLNSQTGQMEISFSFQTGDGPSGSETWANLTQENLQKQIAITLDSAVISAPVIQGATPYGSATSITGQFTQEEAQNLANNLRYGALPLSFTGEDGESGGTTEIVPPSLGHTALQAGLIAGIVGLIMVALYSLYYFRALAGVSILTLVGAAILTYGSIVLLGRWIGYSLDLSGIAGLVIGIGATADSFVVYYERIKDELLEGRTFRSAATKAWERARSTIVTGNAVTLIGSIVVYLLAVGEVKGFAFTLGLTTVFDLVVSFLIMAPLMQLAARRPAFAKPSMNGLGGIFALAQERREQGFFSKSGKSAGANVAADNEAAPEEAPENKLRSVVGPAATGSASSTATENQSRGDSDSTTPSEQDSQDEEK</sequence>
<evidence type="ECO:0000256" key="10">
    <source>
        <dbReference type="SAM" id="MobiDB-lite"/>
    </source>
</evidence>
<feature type="region of interest" description="Disordered" evidence="10">
    <location>
        <begin position="601"/>
        <end position="666"/>
    </location>
</feature>
<evidence type="ECO:0000256" key="7">
    <source>
        <dbReference type="ARBA" id="ARBA00023010"/>
    </source>
</evidence>
<comment type="subcellular location">
    <subcellularLocation>
        <location evidence="1 9">Cell membrane</location>
        <topology evidence="1 9">Multi-pass membrane protein</topology>
    </subcellularLocation>
</comment>
<dbReference type="InterPro" id="IPR054384">
    <property type="entry name" value="SecDF_P1_head"/>
</dbReference>
<feature type="compositionally biased region" description="Low complexity" evidence="10">
    <location>
        <begin position="633"/>
        <end position="643"/>
    </location>
</feature>
<dbReference type="HAMAP" id="MF_01463_B">
    <property type="entry name" value="SecD_B"/>
    <property type="match status" value="1"/>
</dbReference>
<comment type="function">
    <text evidence="9">Part of the Sec protein translocase complex. Interacts with the SecYEG preprotein conducting channel. SecDF uses the proton motive force (PMF) to complete protein translocation after the ATP-dependent function of SecA.</text>
</comment>
<dbReference type="PANTHER" id="PTHR30081:SF1">
    <property type="entry name" value="PROTEIN TRANSLOCASE SUBUNIT SECD"/>
    <property type="match status" value="1"/>
</dbReference>
<dbReference type="SUPFAM" id="SSF82866">
    <property type="entry name" value="Multidrug efflux transporter AcrB transmembrane domain"/>
    <property type="match status" value="1"/>
</dbReference>
<feature type="transmembrane region" description="Helical" evidence="9">
    <location>
        <begin position="469"/>
        <end position="490"/>
    </location>
</feature>
<evidence type="ECO:0000256" key="9">
    <source>
        <dbReference type="HAMAP-Rule" id="MF_01463"/>
    </source>
</evidence>
<comment type="subunit">
    <text evidence="9">Forms a complex with SecF. Part of the essential Sec protein translocation apparatus which comprises SecA, SecYEG and auxiliary proteins SecDF. Other proteins may also be involved.</text>
</comment>
<evidence type="ECO:0000313" key="14">
    <source>
        <dbReference type="Proteomes" id="UP000019226"/>
    </source>
</evidence>
<comment type="similarity">
    <text evidence="9">Belongs to the SecD/SecF family. SecD subfamily.</text>
</comment>
<keyword evidence="3 9" id="KW-1003">Cell membrane</keyword>
<gene>
    <name evidence="9 13" type="primary">secD</name>
    <name evidence="13" type="ORF">CCASEI_06780</name>
</gene>
<dbReference type="RefSeq" id="WP_025387510.1">
    <property type="nucleotide sequence ID" value="NZ_CP004350.1"/>
</dbReference>
<dbReference type="Proteomes" id="UP000019226">
    <property type="component" value="Chromosome"/>
</dbReference>
<dbReference type="GeneID" id="82877504"/>
<evidence type="ECO:0000259" key="12">
    <source>
        <dbReference type="Pfam" id="PF22599"/>
    </source>
</evidence>
<evidence type="ECO:0000256" key="3">
    <source>
        <dbReference type="ARBA" id="ARBA00022475"/>
    </source>
</evidence>
<feature type="compositionally biased region" description="Polar residues" evidence="10">
    <location>
        <begin position="644"/>
        <end position="659"/>
    </location>
</feature>
<dbReference type="Pfam" id="PF02355">
    <property type="entry name" value="SecD_SecF_C"/>
    <property type="match status" value="1"/>
</dbReference>